<feature type="region of interest" description="Disordered" evidence="3">
    <location>
        <begin position="1"/>
        <end position="80"/>
    </location>
</feature>
<keyword evidence="6" id="KW-1185">Reference proteome</keyword>
<evidence type="ECO:0000313" key="6">
    <source>
        <dbReference type="Proteomes" id="UP000054804"/>
    </source>
</evidence>
<comment type="caution">
    <text evidence="5">The sequence shown here is derived from an EMBL/GenBank/DDBJ whole genome shotgun (WGS) entry which is preliminary data.</text>
</comment>
<dbReference type="Gene3D" id="1.10.10.1320">
    <property type="entry name" value="Anti-sigma factor, zinc-finger domain"/>
    <property type="match status" value="1"/>
</dbReference>
<dbReference type="Pfam" id="PF13490">
    <property type="entry name" value="zf-HC2"/>
    <property type="match status" value="1"/>
</dbReference>
<evidence type="ECO:0000256" key="1">
    <source>
        <dbReference type="ARBA" id="ARBA00023015"/>
    </source>
</evidence>
<dbReference type="EMBL" id="LOCL01000026">
    <property type="protein sequence ID" value="KUF19700.1"/>
    <property type="molecule type" value="Genomic_DNA"/>
</dbReference>
<keyword evidence="2" id="KW-0804">Transcription</keyword>
<dbReference type="SUPFAM" id="SSF109854">
    <property type="entry name" value="DinB/YfiT-like putative metalloenzymes"/>
    <property type="match status" value="1"/>
</dbReference>
<dbReference type="OrthoDB" id="4321761at2"/>
<gene>
    <name evidence="5" type="ORF">AT728_04905</name>
</gene>
<feature type="compositionally biased region" description="Basic and acidic residues" evidence="3">
    <location>
        <begin position="1"/>
        <end position="30"/>
    </location>
</feature>
<organism evidence="5 6">
    <name type="scientific">Streptomyces silvensis</name>
    <dbReference type="NCBI Taxonomy" id="1765722"/>
    <lineage>
        <taxon>Bacteria</taxon>
        <taxon>Bacillati</taxon>
        <taxon>Actinomycetota</taxon>
        <taxon>Actinomycetes</taxon>
        <taxon>Kitasatosporales</taxon>
        <taxon>Streptomycetaceae</taxon>
        <taxon>Streptomyces</taxon>
    </lineage>
</organism>
<dbReference type="Gene3D" id="1.20.120.450">
    <property type="entry name" value="dinb family like domain"/>
    <property type="match status" value="1"/>
</dbReference>
<reference evidence="5 6" key="1">
    <citation type="submission" date="2015-12" db="EMBL/GenBank/DDBJ databases">
        <title>Draft genome sequence of Streptomyces silvensis ATCC 53525, a producer of novel hormone antagonists.</title>
        <authorList>
            <person name="Johnston C.W."/>
            <person name="Li Y."/>
            <person name="Magarvey N.A."/>
        </authorList>
    </citation>
    <scope>NUCLEOTIDE SEQUENCE [LARGE SCALE GENOMIC DNA]</scope>
    <source>
        <strain evidence="5 6">ATCC 53525</strain>
    </source>
</reference>
<name>A0A0W7XAK8_9ACTN</name>
<evidence type="ECO:0000256" key="3">
    <source>
        <dbReference type="SAM" id="MobiDB-lite"/>
    </source>
</evidence>
<protein>
    <submittedName>
        <fullName evidence="5">MDMPI N domain containing protein</fullName>
    </submittedName>
</protein>
<evidence type="ECO:0000256" key="2">
    <source>
        <dbReference type="ARBA" id="ARBA00023163"/>
    </source>
</evidence>
<dbReference type="InterPro" id="IPR041916">
    <property type="entry name" value="Anti_sigma_zinc_sf"/>
</dbReference>
<accession>A0A0W7XAK8</accession>
<dbReference type="RefSeq" id="WP_058846203.1">
    <property type="nucleotide sequence ID" value="NZ_LOCL01000026.1"/>
</dbReference>
<keyword evidence="1" id="KW-0805">Transcription regulation</keyword>
<dbReference type="STRING" id="1765722.AT728_04905"/>
<feature type="domain" description="Putative zinc-finger" evidence="4">
    <location>
        <begin position="88"/>
        <end position="117"/>
    </location>
</feature>
<dbReference type="InterPro" id="IPR027383">
    <property type="entry name" value="Znf_put"/>
</dbReference>
<dbReference type="Proteomes" id="UP000054804">
    <property type="component" value="Unassembled WGS sequence"/>
</dbReference>
<dbReference type="InterPro" id="IPR034660">
    <property type="entry name" value="DinB/YfiT-like"/>
</dbReference>
<dbReference type="AlphaFoldDB" id="A0A0W7XAK8"/>
<proteinExistence type="predicted"/>
<evidence type="ECO:0000259" key="4">
    <source>
        <dbReference type="Pfam" id="PF13490"/>
    </source>
</evidence>
<sequence length="464" mass="49450">MNRPDQPDPHDGEEPGRGPRDGDRQGDRRTPRIPAPRSPVEDGGLPLPQVPGAPPHHVQDARDNGDGGSRGDGSRGDGDGLDHHVLKSLLGAWALSACSTPEATAVEEHLGTCGPCAEEALRLRDAVGLLHPEESLDLDPGLRTRVLESCLGRRPPRIPLPEWAAPYDAETARLDALLRDIGDAEWHAPVRLRWFEDDVPVNRKTTVAGVIAHLLAVDGLVGAALGLTDPLGVDAPPVPDPTRRTETFWGASRFPPTRAVREPWRDQTHELIRTVSFAGGGSGRLGVEYGVAGARGAAGGADDAEGCRTFTVPLRDSMVERAFECWIHAEDIAEAVDYPYEPPSPRHLHHMIDLAARMLPVTLAERRRAGRAAPARELVAAGAPGRSLRLEVEGVGGGEWFIPLDSPGASGSAECEVAHIALDGVEFCRLAAGHVAPEEAAAGQMGDREAIRDVLFAAASLSRL</sequence>
<evidence type="ECO:0000313" key="5">
    <source>
        <dbReference type="EMBL" id="KUF19700.1"/>
    </source>
</evidence>